<evidence type="ECO:0000256" key="4">
    <source>
        <dbReference type="ARBA" id="ARBA00023002"/>
    </source>
</evidence>
<dbReference type="GO" id="GO:0000271">
    <property type="term" value="P:polysaccharide biosynthetic process"/>
    <property type="evidence" value="ECO:0007669"/>
    <property type="project" value="InterPro"/>
</dbReference>
<dbReference type="GO" id="GO:0006065">
    <property type="term" value="P:UDP-glucuronate biosynthetic process"/>
    <property type="evidence" value="ECO:0007669"/>
    <property type="project" value="UniProtKB-UniPathway"/>
</dbReference>
<dbReference type="PANTHER" id="PTHR43750">
    <property type="entry name" value="UDP-GLUCOSE 6-DEHYDROGENASE TUAD"/>
    <property type="match status" value="1"/>
</dbReference>
<reference evidence="12 13" key="1">
    <citation type="journal article" date="2015" name="Nature">
        <title>rRNA introns, odd ribosomes, and small enigmatic genomes across a large radiation of phyla.</title>
        <authorList>
            <person name="Brown C.T."/>
            <person name="Hug L.A."/>
            <person name="Thomas B.C."/>
            <person name="Sharon I."/>
            <person name="Castelle C.J."/>
            <person name="Singh A."/>
            <person name="Wilkins M.J."/>
            <person name="Williams K.H."/>
            <person name="Banfield J.F."/>
        </authorList>
    </citation>
    <scope>NUCLEOTIDE SEQUENCE [LARGE SCALE GENOMIC DNA]</scope>
</reference>
<dbReference type="PANTHER" id="PTHR43750:SF3">
    <property type="entry name" value="UDP-GLUCOSE 6-DEHYDROGENASE TUAD"/>
    <property type="match status" value="1"/>
</dbReference>
<evidence type="ECO:0000256" key="8">
    <source>
        <dbReference type="PIRSR" id="PIRSR500134-1"/>
    </source>
</evidence>
<sequence>MTVAFIGHGYVGLVSASVFADLGNTVWVVGRTKEKIEKLKKGIAPFFEPGLSELVKRNVKAGRLLFTLDYKEAIVPSQIVFICVGTPPKNTGEADLTEVFNASREIAKNLRGYKVVSVKSTVPPGTNKKVGEIIASEKIDGSSFAMASVPEFLREGTAISDTLHPDRVVIGTNSQRAANLLTEFHKPIDGTVVLCNVETAELIKYASNSMLSTKISFANAIGILSEKVGADVEKVLEGVGLDRRIGREFLYPGVGYGGSCFPKDVKALIAIARDRGYNFSLLQAVEDVNKEVKKNFIEKITRHFDGEVKGKTIAIFGLSFKPNTDDMREAPSIDIITELLKKGVHIVAYDPVAIDNAKTVLPKGITYATSAYEAARGADAVAVITEWNEFRQIDLVRLAKELKGRVLFDGRNIYNPQSVKDLGFVYYGVGRM</sequence>
<evidence type="ECO:0000256" key="1">
    <source>
        <dbReference type="ARBA" id="ARBA00004701"/>
    </source>
</evidence>
<dbReference type="InterPro" id="IPR014026">
    <property type="entry name" value="UDP-Glc/GDP-Man_DH_dimer"/>
</dbReference>
<evidence type="ECO:0000313" key="13">
    <source>
        <dbReference type="Proteomes" id="UP000034521"/>
    </source>
</evidence>
<dbReference type="InterPro" id="IPR036220">
    <property type="entry name" value="UDP-Glc/GDP-Man_DH_C_sf"/>
</dbReference>
<dbReference type="Gene3D" id="1.20.5.100">
    <property type="entry name" value="Cytochrome c1, transmembrane anchor, C-terminal"/>
    <property type="match status" value="1"/>
</dbReference>
<feature type="binding site" evidence="10">
    <location>
        <position position="155"/>
    </location>
    <ligand>
        <name>NAD(+)</name>
        <dbReference type="ChEBI" id="CHEBI:57540"/>
    </ligand>
</feature>
<feature type="active site" description="Nucleophile" evidence="8">
    <location>
        <position position="260"/>
    </location>
</feature>
<dbReference type="SUPFAM" id="SSF51735">
    <property type="entry name" value="NAD(P)-binding Rossmann-fold domains"/>
    <property type="match status" value="1"/>
</dbReference>
<feature type="domain" description="UDP-glucose/GDP-mannose dehydrogenase C-terminal" evidence="11">
    <location>
        <begin position="314"/>
        <end position="416"/>
    </location>
</feature>
<comment type="caution">
    <text evidence="12">The sequence shown here is derived from an EMBL/GenBank/DDBJ whole genome shotgun (WGS) entry which is preliminary data.</text>
</comment>
<dbReference type="PIRSF" id="PIRSF500134">
    <property type="entry name" value="UDPglc_DH_bac"/>
    <property type="match status" value="1"/>
</dbReference>
<dbReference type="Pfam" id="PF03720">
    <property type="entry name" value="UDPG_MGDP_dh_C"/>
    <property type="match status" value="1"/>
</dbReference>
<feature type="binding site" evidence="9">
    <location>
        <begin position="152"/>
        <end position="155"/>
    </location>
    <ligand>
        <name>substrate</name>
    </ligand>
</feature>
<evidence type="ECO:0000256" key="3">
    <source>
        <dbReference type="ARBA" id="ARBA00012954"/>
    </source>
</evidence>
<dbReference type="InterPro" id="IPR001732">
    <property type="entry name" value="UDP-Glc/GDP-Man_DH_N"/>
</dbReference>
<dbReference type="EMBL" id="LCIQ01000001">
    <property type="protein sequence ID" value="KKT61570.1"/>
    <property type="molecule type" value="Genomic_DNA"/>
</dbReference>
<name>A0A0G1IQZ1_9BACT</name>
<evidence type="ECO:0000259" key="11">
    <source>
        <dbReference type="SMART" id="SM00984"/>
    </source>
</evidence>
<keyword evidence="5 7" id="KW-0520">NAD</keyword>
<feature type="binding site" evidence="10">
    <location>
        <position position="35"/>
    </location>
    <ligand>
        <name>NAD(+)</name>
        <dbReference type="ChEBI" id="CHEBI:57540"/>
    </ligand>
</feature>
<dbReference type="UniPathway" id="UPA00038">
    <property type="reaction ID" value="UER00491"/>
</dbReference>
<dbReference type="GO" id="GO:0051287">
    <property type="term" value="F:NAD binding"/>
    <property type="evidence" value="ECO:0007669"/>
    <property type="project" value="InterPro"/>
</dbReference>
<dbReference type="InterPro" id="IPR014027">
    <property type="entry name" value="UDP-Glc/GDP-Man_DH_C"/>
</dbReference>
<accession>A0A0G1IQZ1</accession>
<dbReference type="Gene3D" id="3.40.50.720">
    <property type="entry name" value="NAD(P)-binding Rossmann-like Domain"/>
    <property type="match status" value="2"/>
</dbReference>
<evidence type="ECO:0000256" key="6">
    <source>
        <dbReference type="ARBA" id="ARBA00047473"/>
    </source>
</evidence>
<dbReference type="GO" id="GO:0003979">
    <property type="term" value="F:UDP-glucose 6-dehydrogenase activity"/>
    <property type="evidence" value="ECO:0007669"/>
    <property type="project" value="UniProtKB-EC"/>
</dbReference>
<dbReference type="Proteomes" id="UP000034521">
    <property type="component" value="Unassembled WGS sequence"/>
</dbReference>
<evidence type="ECO:0000256" key="5">
    <source>
        <dbReference type="ARBA" id="ARBA00023027"/>
    </source>
</evidence>
<gene>
    <name evidence="12" type="ORF">UW52_C0001G0008</name>
</gene>
<feature type="binding site" evidence="9">
    <location>
        <position position="204"/>
    </location>
    <ligand>
        <name>substrate</name>
    </ligand>
</feature>
<comment type="similarity">
    <text evidence="2 7">Belongs to the UDP-glucose/GDP-mannose dehydrogenase family.</text>
</comment>
<dbReference type="SMART" id="SM00984">
    <property type="entry name" value="UDPG_MGDP_dh_C"/>
    <property type="match status" value="1"/>
</dbReference>
<dbReference type="InterPro" id="IPR036291">
    <property type="entry name" value="NAD(P)-bd_dom_sf"/>
</dbReference>
<dbReference type="PATRIC" id="fig|1618437.3.peg.8"/>
<dbReference type="Pfam" id="PF03721">
    <property type="entry name" value="UDPG_MGDP_dh_N"/>
    <property type="match status" value="1"/>
</dbReference>
<dbReference type="AlphaFoldDB" id="A0A0G1IQZ1"/>
<keyword evidence="4 7" id="KW-0560">Oxidoreductase</keyword>
<feature type="binding site" evidence="10">
    <location>
        <position position="86"/>
    </location>
    <ligand>
        <name>NAD(+)</name>
        <dbReference type="ChEBI" id="CHEBI:57540"/>
    </ligand>
</feature>
<dbReference type="InterPro" id="IPR028357">
    <property type="entry name" value="UDPglc_DH_bac"/>
</dbReference>
<feature type="binding site" evidence="10">
    <location>
        <position position="328"/>
    </location>
    <ligand>
        <name>NAD(+)</name>
        <dbReference type="ChEBI" id="CHEBI:57540"/>
    </ligand>
</feature>
<feature type="binding site" evidence="10">
    <location>
        <position position="263"/>
    </location>
    <ligand>
        <name>NAD(+)</name>
        <dbReference type="ChEBI" id="CHEBI:57540"/>
    </ligand>
</feature>
<dbReference type="Pfam" id="PF00984">
    <property type="entry name" value="UDPG_MGDP_dh"/>
    <property type="match status" value="1"/>
</dbReference>
<evidence type="ECO:0000313" key="12">
    <source>
        <dbReference type="EMBL" id="KKT61570.1"/>
    </source>
</evidence>
<protein>
    <recommendedName>
        <fullName evidence="3 7">UDP-glucose 6-dehydrogenase</fullName>
        <ecNumber evidence="3 7">1.1.1.22</ecNumber>
    </recommendedName>
</protein>
<feature type="binding site" evidence="9">
    <location>
        <position position="257"/>
    </location>
    <ligand>
        <name>substrate</name>
    </ligand>
</feature>
<feature type="binding site" evidence="9">
    <location>
        <begin position="249"/>
        <end position="253"/>
    </location>
    <ligand>
        <name>substrate</name>
    </ligand>
</feature>
<dbReference type="SUPFAM" id="SSF48179">
    <property type="entry name" value="6-phosphogluconate dehydrogenase C-terminal domain-like"/>
    <property type="match status" value="1"/>
</dbReference>
<dbReference type="SUPFAM" id="SSF52413">
    <property type="entry name" value="UDP-glucose/GDP-mannose dehydrogenase C-terminal domain"/>
    <property type="match status" value="1"/>
</dbReference>
<proteinExistence type="inferred from homology"/>
<organism evidence="12 13">
    <name type="scientific">Candidatus Gottesmanbacteria bacterium GW2011_GWA1_44_24b</name>
    <dbReference type="NCBI Taxonomy" id="1618437"/>
    <lineage>
        <taxon>Bacteria</taxon>
        <taxon>Candidatus Gottesmaniibacteriota</taxon>
    </lineage>
</organism>
<evidence type="ECO:0000256" key="10">
    <source>
        <dbReference type="PIRSR" id="PIRSR500134-3"/>
    </source>
</evidence>
<comment type="pathway">
    <text evidence="1">Nucleotide-sugar biosynthesis; UDP-alpha-D-glucuronate biosynthesis; UDP-alpha-D-glucuronate from UDP-alpha-D-glucose: step 1/1.</text>
</comment>
<evidence type="ECO:0000256" key="9">
    <source>
        <dbReference type="PIRSR" id="PIRSR500134-2"/>
    </source>
</evidence>
<dbReference type="InterPro" id="IPR017476">
    <property type="entry name" value="UDP-Glc/GDP-Man"/>
</dbReference>
<feature type="binding site" evidence="10">
    <location>
        <position position="121"/>
    </location>
    <ligand>
        <name>NAD(+)</name>
        <dbReference type="ChEBI" id="CHEBI:57540"/>
    </ligand>
</feature>
<dbReference type="PIRSF" id="PIRSF000124">
    <property type="entry name" value="UDPglc_GDPman_dh"/>
    <property type="match status" value="1"/>
</dbReference>
<evidence type="ECO:0000256" key="7">
    <source>
        <dbReference type="PIRNR" id="PIRNR000124"/>
    </source>
</evidence>
<feature type="binding site" evidence="9">
    <location>
        <position position="321"/>
    </location>
    <ligand>
        <name>substrate</name>
    </ligand>
</feature>
<dbReference type="EC" id="1.1.1.22" evidence="3 7"/>
<dbReference type="InterPro" id="IPR008927">
    <property type="entry name" value="6-PGluconate_DH-like_C_sf"/>
</dbReference>
<dbReference type="NCBIfam" id="TIGR03026">
    <property type="entry name" value="NDP-sugDHase"/>
    <property type="match status" value="1"/>
</dbReference>
<comment type="catalytic activity">
    <reaction evidence="6 7">
        <text>UDP-alpha-D-glucose + 2 NAD(+) + H2O = UDP-alpha-D-glucuronate + 2 NADH + 3 H(+)</text>
        <dbReference type="Rhea" id="RHEA:23596"/>
        <dbReference type="ChEBI" id="CHEBI:15377"/>
        <dbReference type="ChEBI" id="CHEBI:15378"/>
        <dbReference type="ChEBI" id="CHEBI:57540"/>
        <dbReference type="ChEBI" id="CHEBI:57945"/>
        <dbReference type="ChEBI" id="CHEBI:58052"/>
        <dbReference type="ChEBI" id="CHEBI:58885"/>
        <dbReference type="EC" id="1.1.1.22"/>
    </reaction>
</comment>
<evidence type="ECO:0000256" key="2">
    <source>
        <dbReference type="ARBA" id="ARBA00006601"/>
    </source>
</evidence>